<reference evidence="5 6" key="1">
    <citation type="submission" date="2020-11" db="EMBL/GenBank/DDBJ databases">
        <title>Pedobacter endophytica, an endophytic bacteria isolated form Carex pumila.</title>
        <authorList>
            <person name="Peng Y."/>
            <person name="Jiang L."/>
            <person name="Lee J."/>
        </authorList>
    </citation>
    <scope>NUCLEOTIDE SEQUENCE [LARGE SCALE GENOMIC DNA]</scope>
    <source>
        <strain evidence="5 6">JBR3-12</strain>
    </source>
</reference>
<dbReference type="Gene3D" id="3.20.80.10">
    <property type="entry name" value="Regulatory factor, effector binding domain"/>
    <property type="match status" value="1"/>
</dbReference>
<protein>
    <submittedName>
        <fullName evidence="5">AraC family transcriptional regulator</fullName>
    </submittedName>
</protein>
<name>A0A7U3Q4V6_9SPHI</name>
<dbReference type="PROSITE" id="PS01124">
    <property type="entry name" value="HTH_ARAC_FAMILY_2"/>
    <property type="match status" value="1"/>
</dbReference>
<dbReference type="PANTHER" id="PTHR40055:SF1">
    <property type="entry name" value="TRANSCRIPTIONAL REGULATOR YGIV-RELATED"/>
    <property type="match status" value="1"/>
</dbReference>
<dbReference type="GO" id="GO:0003700">
    <property type="term" value="F:DNA-binding transcription factor activity"/>
    <property type="evidence" value="ECO:0007669"/>
    <property type="project" value="InterPro"/>
</dbReference>
<dbReference type="InterPro" id="IPR009057">
    <property type="entry name" value="Homeodomain-like_sf"/>
</dbReference>
<dbReference type="InterPro" id="IPR020449">
    <property type="entry name" value="Tscrpt_reg_AraC-type_HTH"/>
</dbReference>
<dbReference type="Gene3D" id="1.10.10.60">
    <property type="entry name" value="Homeodomain-like"/>
    <property type="match status" value="2"/>
</dbReference>
<proteinExistence type="predicted"/>
<dbReference type="SUPFAM" id="SSF46689">
    <property type="entry name" value="Homeodomain-like"/>
    <property type="match status" value="2"/>
</dbReference>
<keyword evidence="3" id="KW-0804">Transcription</keyword>
<sequence>MNNSSADIYRRRIDRVIDHLNNNLHRSVSLEELASVAFFSPFHFHRIFVAMMGETVKAFTSRMRNEKAARLLKFSKKPIAEIAIECGFSSSTTLSRLFKQYFEVSPSGYRKGEKIKNSKICKDLQPIIEYHCEWKQQEPEQLFPVEIKQLKERRIAYIRVSDAFREGVVISAFAKLVSWAKQQNLYESETIFGMSKDDPEVTPKEKYRYEACITLPENFKMNSGSPVQHTVLPACKYAFIRVSGDINLVAKGINYLFDNWLINSNYECETQPGIEVFLDKENICNWSHFDLDIGIPVKAIKKLKAK</sequence>
<dbReference type="SUPFAM" id="SSF55136">
    <property type="entry name" value="Probable bacterial effector-binding domain"/>
    <property type="match status" value="1"/>
</dbReference>
<dbReference type="EMBL" id="CP064939">
    <property type="protein sequence ID" value="QPH38619.1"/>
    <property type="molecule type" value="Genomic_DNA"/>
</dbReference>
<dbReference type="InterPro" id="IPR029442">
    <property type="entry name" value="GyrI-like"/>
</dbReference>
<dbReference type="KEGG" id="pex:IZT61_16265"/>
<dbReference type="PANTHER" id="PTHR40055">
    <property type="entry name" value="TRANSCRIPTIONAL REGULATOR YGIV-RELATED"/>
    <property type="match status" value="1"/>
</dbReference>
<dbReference type="Pfam" id="PF06445">
    <property type="entry name" value="GyrI-like"/>
    <property type="match status" value="1"/>
</dbReference>
<dbReference type="SMART" id="SM00342">
    <property type="entry name" value="HTH_ARAC"/>
    <property type="match status" value="1"/>
</dbReference>
<keyword evidence="6" id="KW-1185">Reference proteome</keyword>
<dbReference type="Pfam" id="PF12833">
    <property type="entry name" value="HTH_18"/>
    <property type="match status" value="1"/>
</dbReference>
<feature type="domain" description="HTH araC/xylS-type" evidence="4">
    <location>
        <begin position="14"/>
        <end position="112"/>
    </location>
</feature>
<dbReference type="Proteomes" id="UP000594759">
    <property type="component" value="Chromosome"/>
</dbReference>
<keyword evidence="2" id="KW-0238">DNA-binding</keyword>
<evidence type="ECO:0000313" key="6">
    <source>
        <dbReference type="Proteomes" id="UP000594759"/>
    </source>
</evidence>
<evidence type="ECO:0000256" key="2">
    <source>
        <dbReference type="ARBA" id="ARBA00023125"/>
    </source>
</evidence>
<dbReference type="InterPro" id="IPR018060">
    <property type="entry name" value="HTH_AraC"/>
</dbReference>
<organism evidence="5 6">
    <name type="scientific">Pedobacter endophyticus</name>
    <dbReference type="NCBI Taxonomy" id="2789740"/>
    <lineage>
        <taxon>Bacteria</taxon>
        <taxon>Pseudomonadati</taxon>
        <taxon>Bacteroidota</taxon>
        <taxon>Sphingobacteriia</taxon>
        <taxon>Sphingobacteriales</taxon>
        <taxon>Sphingobacteriaceae</taxon>
        <taxon>Pedobacter</taxon>
    </lineage>
</organism>
<keyword evidence="1" id="KW-0805">Transcription regulation</keyword>
<dbReference type="InterPro" id="IPR010499">
    <property type="entry name" value="AraC_E-bd"/>
</dbReference>
<dbReference type="PRINTS" id="PR00032">
    <property type="entry name" value="HTHARAC"/>
</dbReference>
<dbReference type="AlphaFoldDB" id="A0A7U3Q4V6"/>
<evidence type="ECO:0000259" key="4">
    <source>
        <dbReference type="PROSITE" id="PS01124"/>
    </source>
</evidence>
<dbReference type="InterPro" id="IPR011256">
    <property type="entry name" value="Reg_factor_effector_dom_sf"/>
</dbReference>
<evidence type="ECO:0000256" key="3">
    <source>
        <dbReference type="ARBA" id="ARBA00023163"/>
    </source>
</evidence>
<evidence type="ECO:0000313" key="5">
    <source>
        <dbReference type="EMBL" id="QPH38619.1"/>
    </source>
</evidence>
<dbReference type="InterPro" id="IPR050908">
    <property type="entry name" value="SmbC-like"/>
</dbReference>
<dbReference type="SMART" id="SM00871">
    <property type="entry name" value="AraC_E_bind"/>
    <property type="match status" value="1"/>
</dbReference>
<dbReference type="GO" id="GO:0043565">
    <property type="term" value="F:sequence-specific DNA binding"/>
    <property type="evidence" value="ECO:0007669"/>
    <property type="project" value="InterPro"/>
</dbReference>
<accession>A0A7U3Q4V6</accession>
<gene>
    <name evidence="5" type="ORF">IZT61_16265</name>
</gene>
<evidence type="ECO:0000256" key="1">
    <source>
        <dbReference type="ARBA" id="ARBA00023015"/>
    </source>
</evidence>